<sequence length="75" mass="8664">MPSRLSLDTDPEIVFHGEPLKTEIKKELSVDVGKHYYTETRKRNLLFHRVDALVTTCSFRGIQVQERCSSVLLQC</sequence>
<proteinExistence type="predicted"/>
<reference evidence="2" key="1">
    <citation type="submission" date="2016-11" db="UniProtKB">
        <authorList>
            <consortium name="WormBaseParasite"/>
        </authorList>
    </citation>
    <scope>IDENTIFICATION</scope>
</reference>
<dbReference type="AlphaFoldDB" id="A0A1I7XKY6"/>
<organism evidence="1 2">
    <name type="scientific">Heterorhabditis bacteriophora</name>
    <name type="common">Entomopathogenic nematode worm</name>
    <dbReference type="NCBI Taxonomy" id="37862"/>
    <lineage>
        <taxon>Eukaryota</taxon>
        <taxon>Metazoa</taxon>
        <taxon>Ecdysozoa</taxon>
        <taxon>Nematoda</taxon>
        <taxon>Chromadorea</taxon>
        <taxon>Rhabditida</taxon>
        <taxon>Rhabditina</taxon>
        <taxon>Rhabditomorpha</taxon>
        <taxon>Strongyloidea</taxon>
        <taxon>Heterorhabditidae</taxon>
        <taxon>Heterorhabditis</taxon>
    </lineage>
</organism>
<protein>
    <submittedName>
        <fullName evidence="2">S-adenosylmethionine:tRNA ribosyltransferase-isomerase</fullName>
    </submittedName>
</protein>
<name>A0A1I7XKY6_HETBA</name>
<keyword evidence="1" id="KW-1185">Reference proteome</keyword>
<accession>A0A1I7XKY6</accession>
<dbReference type="WBParaSite" id="Hba_18445">
    <property type="protein sequence ID" value="Hba_18445"/>
    <property type="gene ID" value="Hba_18445"/>
</dbReference>
<dbReference type="Proteomes" id="UP000095283">
    <property type="component" value="Unplaced"/>
</dbReference>
<evidence type="ECO:0000313" key="2">
    <source>
        <dbReference type="WBParaSite" id="Hba_18445"/>
    </source>
</evidence>
<evidence type="ECO:0000313" key="1">
    <source>
        <dbReference type="Proteomes" id="UP000095283"/>
    </source>
</evidence>